<proteinExistence type="predicted"/>
<dbReference type="Pfam" id="PF25545">
    <property type="entry name" value="DUF7924"/>
    <property type="match status" value="1"/>
</dbReference>
<evidence type="ECO:0000256" key="1">
    <source>
        <dbReference type="SAM" id="MobiDB-lite"/>
    </source>
</evidence>
<name>A0A6A6Y6K9_9PEZI</name>
<keyword evidence="2" id="KW-0472">Membrane</keyword>
<dbReference type="RefSeq" id="XP_033571425.1">
    <property type="nucleotide sequence ID" value="XM_033723096.1"/>
</dbReference>
<keyword evidence="5" id="KW-1185">Reference proteome</keyword>
<dbReference type="PANTHER" id="PTHR42470">
    <property type="entry name" value="VAST DOMAIN-CONTAINING PROTEIN"/>
    <property type="match status" value="1"/>
</dbReference>
<dbReference type="PANTHER" id="PTHR42470:SF2">
    <property type="match status" value="1"/>
</dbReference>
<dbReference type="GeneID" id="54463989"/>
<reference evidence="6" key="2">
    <citation type="submission" date="2020-04" db="EMBL/GenBank/DDBJ databases">
        <authorList>
            <consortium name="NCBI Genome Project"/>
        </authorList>
    </citation>
    <scope>NUCLEOTIDE SEQUENCE</scope>
    <source>
        <strain evidence="6">CBS 304.34</strain>
    </source>
</reference>
<protein>
    <recommendedName>
        <fullName evidence="3">DUF7924 domain-containing protein</fullName>
    </recommendedName>
</protein>
<keyword evidence="2" id="KW-0812">Transmembrane</keyword>
<dbReference type="EMBL" id="MU003713">
    <property type="protein sequence ID" value="KAF2804461.1"/>
    <property type="molecule type" value="Genomic_DNA"/>
</dbReference>
<dbReference type="Proteomes" id="UP000504636">
    <property type="component" value="Unplaced"/>
</dbReference>
<reference evidence="4 6" key="1">
    <citation type="journal article" date="2020" name="Stud. Mycol.">
        <title>101 Dothideomycetes genomes: a test case for predicting lifestyles and emergence of pathogens.</title>
        <authorList>
            <person name="Haridas S."/>
            <person name="Albert R."/>
            <person name="Binder M."/>
            <person name="Bloem J."/>
            <person name="Labutti K."/>
            <person name="Salamov A."/>
            <person name="Andreopoulos B."/>
            <person name="Baker S."/>
            <person name="Barry K."/>
            <person name="Bills G."/>
            <person name="Bluhm B."/>
            <person name="Cannon C."/>
            <person name="Castanera R."/>
            <person name="Culley D."/>
            <person name="Daum C."/>
            <person name="Ezra D."/>
            <person name="Gonzalez J."/>
            <person name="Henrissat B."/>
            <person name="Kuo A."/>
            <person name="Liang C."/>
            <person name="Lipzen A."/>
            <person name="Lutzoni F."/>
            <person name="Magnuson J."/>
            <person name="Mondo S."/>
            <person name="Nolan M."/>
            <person name="Ohm R."/>
            <person name="Pangilinan J."/>
            <person name="Park H.-J."/>
            <person name="Ramirez L."/>
            <person name="Alfaro M."/>
            <person name="Sun H."/>
            <person name="Tritt A."/>
            <person name="Yoshinaga Y."/>
            <person name="Zwiers L.-H."/>
            <person name="Turgeon B."/>
            <person name="Goodwin S."/>
            <person name="Spatafora J."/>
            <person name="Crous P."/>
            <person name="Grigoriev I."/>
        </authorList>
    </citation>
    <scope>NUCLEOTIDE SEQUENCE</scope>
    <source>
        <strain evidence="4 6">CBS 304.34</strain>
    </source>
</reference>
<evidence type="ECO:0000313" key="4">
    <source>
        <dbReference type="EMBL" id="KAF2804461.1"/>
    </source>
</evidence>
<organism evidence="4">
    <name type="scientific">Mytilinidion resinicola</name>
    <dbReference type="NCBI Taxonomy" id="574789"/>
    <lineage>
        <taxon>Eukaryota</taxon>
        <taxon>Fungi</taxon>
        <taxon>Dikarya</taxon>
        <taxon>Ascomycota</taxon>
        <taxon>Pezizomycotina</taxon>
        <taxon>Dothideomycetes</taxon>
        <taxon>Pleosporomycetidae</taxon>
        <taxon>Mytilinidiales</taxon>
        <taxon>Mytilinidiaceae</taxon>
        <taxon>Mytilinidion</taxon>
    </lineage>
</organism>
<feature type="compositionally biased region" description="Polar residues" evidence="1">
    <location>
        <begin position="37"/>
        <end position="51"/>
    </location>
</feature>
<gene>
    <name evidence="4 6" type="ORF">BDZ99DRAFT_491227</name>
</gene>
<feature type="transmembrane region" description="Helical" evidence="2">
    <location>
        <begin position="244"/>
        <end position="264"/>
    </location>
</feature>
<dbReference type="InterPro" id="IPR057684">
    <property type="entry name" value="DUF7924"/>
</dbReference>
<keyword evidence="2" id="KW-1133">Transmembrane helix</keyword>
<reference evidence="6" key="3">
    <citation type="submission" date="2025-04" db="UniProtKB">
        <authorList>
            <consortium name="RefSeq"/>
        </authorList>
    </citation>
    <scope>IDENTIFICATION</scope>
    <source>
        <strain evidence="6">CBS 304.34</strain>
    </source>
</reference>
<evidence type="ECO:0000259" key="3">
    <source>
        <dbReference type="Pfam" id="PF25545"/>
    </source>
</evidence>
<accession>A0A6A6Y6K9</accession>
<evidence type="ECO:0000313" key="6">
    <source>
        <dbReference type="RefSeq" id="XP_033571425.1"/>
    </source>
</evidence>
<dbReference type="AlphaFoldDB" id="A0A6A6Y6K9"/>
<feature type="transmembrane region" description="Helical" evidence="2">
    <location>
        <begin position="209"/>
        <end position="232"/>
    </location>
</feature>
<evidence type="ECO:0000313" key="5">
    <source>
        <dbReference type="Proteomes" id="UP000504636"/>
    </source>
</evidence>
<feature type="domain" description="DUF7924" evidence="3">
    <location>
        <begin position="218"/>
        <end position="294"/>
    </location>
</feature>
<dbReference type="OrthoDB" id="5132737at2759"/>
<feature type="region of interest" description="Disordered" evidence="1">
    <location>
        <begin position="26"/>
        <end position="85"/>
    </location>
</feature>
<evidence type="ECO:0000256" key="2">
    <source>
        <dbReference type="SAM" id="Phobius"/>
    </source>
</evidence>
<sequence length="294" mass="34477">MARHGNSHASVDSLLLGSVVEGYGSFSARLNPESSKHTYQTSPPTATNTSQKKPRSRKQPREADHLPLNTTAPHPKQPRASPATSTAIRRADLETLSGSIEAPINPIDYWRREQRWPKEYFKPDIISYLFARIRYIEENKEGIIEESRNLCRTLLETEQIVPKNSLFKDKLFQDTCKMLQDRNKAKVTQDISYAKYSAKHLQYLIKTIYYIYFLFLTCKNIHSIILIVRAIIKLFRLVKREKEIYWEILAFSVLYNNYLVQIYGHYTVISRAKTTFYCHLIREFSFQEIDRKEK</sequence>